<dbReference type="PANTHER" id="PTHR11937">
    <property type="entry name" value="ACTIN"/>
    <property type="match status" value="1"/>
</dbReference>
<dbReference type="SUPFAM" id="SSF53067">
    <property type="entry name" value="Actin-like ATPase domain"/>
    <property type="match status" value="2"/>
</dbReference>
<feature type="transmembrane region" description="Helical" evidence="8">
    <location>
        <begin position="12"/>
        <end position="42"/>
    </location>
</feature>
<dbReference type="Pfam" id="PF00022">
    <property type="entry name" value="Actin"/>
    <property type="match status" value="1"/>
</dbReference>
<keyword evidence="4" id="KW-0067">ATP-binding</keyword>
<evidence type="ECO:0000256" key="4">
    <source>
        <dbReference type="ARBA" id="ARBA00022840"/>
    </source>
</evidence>
<reference evidence="10" key="1">
    <citation type="submission" date="2025-08" db="UniProtKB">
        <authorList>
            <consortium name="RefSeq"/>
        </authorList>
    </citation>
    <scope>IDENTIFICATION</scope>
</reference>
<feature type="region of interest" description="Disordered" evidence="7">
    <location>
        <begin position="208"/>
        <end position="254"/>
    </location>
</feature>
<dbReference type="GO" id="GO:0005524">
    <property type="term" value="F:ATP binding"/>
    <property type="evidence" value="ECO:0007669"/>
    <property type="project" value="UniProtKB-KW"/>
</dbReference>
<evidence type="ECO:0000256" key="8">
    <source>
        <dbReference type="SAM" id="Phobius"/>
    </source>
</evidence>
<dbReference type="Gene3D" id="3.30.420.40">
    <property type="match status" value="2"/>
</dbReference>
<feature type="compositionally biased region" description="Polar residues" evidence="7">
    <location>
        <begin position="361"/>
        <end position="374"/>
    </location>
</feature>
<feature type="compositionally biased region" description="Basic and acidic residues" evidence="7">
    <location>
        <begin position="983"/>
        <end position="992"/>
    </location>
</feature>
<feature type="compositionally biased region" description="Polar residues" evidence="7">
    <location>
        <begin position="162"/>
        <end position="171"/>
    </location>
</feature>
<keyword evidence="9" id="KW-1185">Reference proteome</keyword>
<dbReference type="GeneID" id="110978208"/>
<dbReference type="Gene3D" id="3.90.640.10">
    <property type="entry name" value="Actin, Chain A, domain 4"/>
    <property type="match status" value="1"/>
</dbReference>
<dbReference type="GO" id="GO:0005856">
    <property type="term" value="C:cytoskeleton"/>
    <property type="evidence" value="ECO:0007669"/>
    <property type="project" value="UniProtKB-SubCell"/>
</dbReference>
<proteinExistence type="inferred from homology"/>
<dbReference type="PRINTS" id="PR00190">
    <property type="entry name" value="ACTIN"/>
</dbReference>
<keyword evidence="5" id="KW-0206">Cytoskeleton</keyword>
<evidence type="ECO:0000256" key="7">
    <source>
        <dbReference type="SAM" id="MobiDB-lite"/>
    </source>
</evidence>
<evidence type="ECO:0000313" key="10">
    <source>
        <dbReference type="RefSeq" id="XP_022088705.1"/>
    </source>
</evidence>
<feature type="region of interest" description="Disordered" evidence="7">
    <location>
        <begin position="983"/>
        <end position="1041"/>
    </location>
</feature>
<feature type="region of interest" description="Disordered" evidence="7">
    <location>
        <begin position="929"/>
        <end position="948"/>
    </location>
</feature>
<dbReference type="OMA" id="MHRSHWV"/>
<feature type="region of interest" description="Disordered" evidence="7">
    <location>
        <begin position="653"/>
        <end position="686"/>
    </location>
</feature>
<feature type="compositionally biased region" description="Basic and acidic residues" evidence="7">
    <location>
        <begin position="103"/>
        <end position="121"/>
    </location>
</feature>
<protein>
    <submittedName>
        <fullName evidence="10">Uncharacterized protein LOC110978208</fullName>
    </submittedName>
</protein>
<accession>A0A8B7Y8M1</accession>
<keyword evidence="3" id="KW-0547">Nucleotide-binding</keyword>
<feature type="compositionally biased region" description="Basic residues" evidence="7">
    <location>
        <begin position="214"/>
        <end position="231"/>
    </location>
</feature>
<feature type="compositionally biased region" description="Low complexity" evidence="7">
    <location>
        <begin position="233"/>
        <end position="248"/>
    </location>
</feature>
<dbReference type="InterPro" id="IPR043129">
    <property type="entry name" value="ATPase_NBD"/>
</dbReference>
<evidence type="ECO:0000256" key="6">
    <source>
        <dbReference type="RuleBase" id="RU000487"/>
    </source>
</evidence>
<organism evidence="9 10">
    <name type="scientific">Acanthaster planci</name>
    <name type="common">Crown-of-thorns starfish</name>
    <dbReference type="NCBI Taxonomy" id="133434"/>
    <lineage>
        <taxon>Eukaryota</taxon>
        <taxon>Metazoa</taxon>
        <taxon>Echinodermata</taxon>
        <taxon>Eleutherozoa</taxon>
        <taxon>Asterozoa</taxon>
        <taxon>Asteroidea</taxon>
        <taxon>Valvatacea</taxon>
        <taxon>Valvatida</taxon>
        <taxon>Acanthasteridae</taxon>
        <taxon>Acanthaster</taxon>
    </lineage>
</organism>
<gene>
    <name evidence="10" type="primary">LOC110978208</name>
</gene>
<dbReference type="InterPro" id="IPR004000">
    <property type="entry name" value="Actin"/>
</dbReference>
<sequence length="1419" mass="154657">MVVSIFLYPVLYGLELFLASALITQIAVSLAAVVVSTVTIYFCKKQLVYWHQERVLKRRGRWQSDVTVKSYKRQRHADNSESSEGELSDSSLLRRLRAGLRSRSHERVKTKGGRESSDKRSSKLSPQVPEEAKKDTADSGSVRPKLTKQVGAMHRSHWVAKPQQSLPTVHQRSSESDTELRGGGCAPSPDCSIQEEPIISVATALMMGQTGSKTQKRSRATAHMTLKKHPRFSSSDSSSSASPASSSAESDDLVHGELADKTEPHTETLLPTRRVPSIQVEPIVEERIIPIGPYAPSQPPPSKLKESTSKEISRLEFSLAVVGSDSHWHPIDAACQSNTVMISQDEPSPAESGAVAKEQAINDSPDISNVPSISTTEVLPDDKVTTEKQDSSALQGLQRHRRHSLGVPPVIAGEEAYPEGVADSSGDRHTPFVWVSEMAVGSSDRPLILGPSEGLSVTSGAHSLLAGDESGVASCQVSTPPSLPSTAGDKMDDIQGKRMHSLDVPSTITGEVCFPPLMLSGSEEQIADEDHKNNGQTACIRKIIKIRPKSLDIPPILPAPCSKSSQSAPPSPPCSAGHGVKRKHTGAKSILKRSGSMERPGRKKSVSFSPEVSPREFEVERCYDLDHERMNAPKRPRVFRHFSMDIPDARMVTEDDISLSTPRRAWSEGDAEDSDSPDSSSPAAVDSGDLLRAEGWVHPSPLEPMQIEGSDARMAFVPISALESESGRKSAKERFLEAGGAKAVLSVLCTQDSSDSNGNKYSSVTASAPNTGTDSSVNDGSEEDSMETMPDVDQSLSVTAEGDDEPSHDHSADLSEEATVQELPDFKGIKSRFLEYEEDSADIHTSRLFVQTVRSSVESDSSDEQDRSHCQQLETKVDGKLDCTCEDQKNQATSAKSRFLQSCQHADGNSKVQNGSRFVVSVVRPYNSGCHKQDSPSNDCGESKEADVKQTWNREVPDSGNANTWRSLLAHELSEDIEFYEMEPKTSRDDKPMSVSGTDDLSLQQSGIKPSDSIEVVHGTGRTVKQSERQHSDSYSAGTSLQYSPTYSENAAVVIDNGSEVLKVGFSGDIEPRYTIPSVVGRYAGGDVTNPADLCRASYVGHDATRRAGLMSFYYPLTEGIVHNWEDLEQIWNYVFTSLLNVAPQEHPILLSEYASTTKRQREKLVEILFEKLQVPSLCLVNQGALALHAQGDTSGIVLSSGGGLTEVVPVLDGYTMHYAVTTLKVAGSQVTNYLGRLLQPDSDYNLTSPSQLDILKNIKETMAYVCMDYEREMERISRLDSSEYKLPDGSSLTVKCKHLFRCTEQLFKPDFSGLEQQAGIHDMIQETLKRCDPTVLAGIGKSLLLSGGNTQLKGFGDRVQLELASAHMPWSVSMPQERTNSVWIGGSVVATHDGFWGRCVSARDYAEHGAAVIHPKCF</sequence>
<keyword evidence="8" id="KW-0812">Transmembrane</keyword>
<evidence type="ECO:0000256" key="5">
    <source>
        <dbReference type="ARBA" id="ARBA00023212"/>
    </source>
</evidence>
<feature type="region of interest" description="Disordered" evidence="7">
    <location>
        <begin position="752"/>
        <end position="819"/>
    </location>
</feature>
<dbReference type="SMART" id="SM00268">
    <property type="entry name" value="ACTIN"/>
    <property type="match status" value="1"/>
</dbReference>
<dbReference type="Proteomes" id="UP000694845">
    <property type="component" value="Unplaced"/>
</dbReference>
<feature type="compositionally biased region" description="Low complexity" evidence="7">
    <location>
        <begin position="559"/>
        <end position="568"/>
    </location>
</feature>
<feature type="region of interest" description="Disordered" evidence="7">
    <location>
        <begin position="70"/>
        <end position="89"/>
    </location>
</feature>
<feature type="compositionally biased region" description="Polar residues" evidence="7">
    <location>
        <begin position="752"/>
        <end position="779"/>
    </location>
</feature>
<evidence type="ECO:0000256" key="2">
    <source>
        <dbReference type="ARBA" id="ARBA00022490"/>
    </source>
</evidence>
<feature type="region of interest" description="Disordered" evidence="7">
    <location>
        <begin position="555"/>
        <end position="611"/>
    </location>
</feature>
<feature type="region of interest" description="Disordered" evidence="7">
    <location>
        <begin position="102"/>
        <end position="192"/>
    </location>
</feature>
<evidence type="ECO:0000313" key="9">
    <source>
        <dbReference type="Proteomes" id="UP000694845"/>
    </source>
</evidence>
<dbReference type="RefSeq" id="XP_022088705.1">
    <property type="nucleotide sequence ID" value="XM_022233013.1"/>
</dbReference>
<dbReference type="FunFam" id="3.30.420.40:FF:000148">
    <property type="entry name" value="Actin, alpha skeletal muscle"/>
    <property type="match status" value="1"/>
</dbReference>
<evidence type="ECO:0000256" key="1">
    <source>
        <dbReference type="ARBA" id="ARBA00004245"/>
    </source>
</evidence>
<comment type="similarity">
    <text evidence="6">Belongs to the actin family.</text>
</comment>
<comment type="subcellular location">
    <subcellularLocation>
        <location evidence="1">Cytoplasm</location>
        <location evidence="1">Cytoskeleton</location>
    </subcellularLocation>
</comment>
<feature type="compositionally biased region" description="Polar residues" evidence="7">
    <location>
        <begin position="995"/>
        <end position="1008"/>
    </location>
</feature>
<dbReference type="KEGG" id="aplc:110978208"/>
<name>A0A8B7Y8M1_ACAPL</name>
<dbReference type="OrthoDB" id="10375355at2759"/>
<evidence type="ECO:0000256" key="3">
    <source>
        <dbReference type="ARBA" id="ARBA00022741"/>
    </source>
</evidence>
<feature type="region of interest" description="Disordered" evidence="7">
    <location>
        <begin position="344"/>
        <end position="374"/>
    </location>
</feature>
<keyword evidence="8" id="KW-0472">Membrane</keyword>
<keyword evidence="8" id="KW-1133">Transmembrane helix</keyword>
<keyword evidence="2" id="KW-0963">Cytoplasm</keyword>
<feature type="compositionally biased region" description="Low complexity" evidence="7">
    <location>
        <begin position="677"/>
        <end position="686"/>
    </location>
</feature>